<evidence type="ECO:0000313" key="3">
    <source>
        <dbReference type="Proteomes" id="UP001595528"/>
    </source>
</evidence>
<comment type="caution">
    <text evidence="2">The sequence shown here is derived from an EMBL/GenBank/DDBJ whole genome shotgun (WGS) entry which is preliminary data.</text>
</comment>
<protein>
    <submittedName>
        <fullName evidence="2">Uncharacterized protein</fullName>
    </submittedName>
</protein>
<keyword evidence="3" id="KW-1185">Reference proteome</keyword>
<feature type="region of interest" description="Disordered" evidence="1">
    <location>
        <begin position="1"/>
        <end position="39"/>
    </location>
</feature>
<sequence>MAIMDPGGGTLYEAEDDVDAAPERPGPEPAAGRAQSWDTGWDRMVRPARDPDYDSVVVAGNGVGALAFAARLARSPDYAGRVVVVAPPIAESRRLISGVSLRARAADYLADALGVERAALVAAIAGSGSGAPALFGQTSSLAQRDDDGIWQFSRHGRRRNRRNEAGEPCGYGFRNSRIVAGVWGLADRLGVRLVPEMAESAAHLRALAPGTRPLMVNATADARLLGAAPGQPNRMVLASQVPFVEMPHGITHPLQAGTAHTPLVRREGSVDAGYFIPYADPLSPRASWYGLLTRTVPADCAFDPQRELEVMTEELFGLGAAFGLLPDEPEQTLGCALVPAAPEWGTIRSAPGCLELRRAYFAGSQWFYADGMMSAAAAGLLAARAVLSGADPDRVVRRALRSLRWQTQLWWLETSRVPLLRDRLMHLRGRIAPAHAPRLGAPWPVGAEVLDETLQT</sequence>
<evidence type="ECO:0000256" key="1">
    <source>
        <dbReference type="SAM" id="MobiDB-lite"/>
    </source>
</evidence>
<reference evidence="3" key="1">
    <citation type="journal article" date="2019" name="Int. J. Syst. Evol. Microbiol.">
        <title>The Global Catalogue of Microorganisms (GCM) 10K type strain sequencing project: providing services to taxonomists for standard genome sequencing and annotation.</title>
        <authorList>
            <consortium name="The Broad Institute Genomics Platform"/>
            <consortium name="The Broad Institute Genome Sequencing Center for Infectious Disease"/>
            <person name="Wu L."/>
            <person name="Ma J."/>
        </authorList>
    </citation>
    <scope>NUCLEOTIDE SEQUENCE [LARGE SCALE GENOMIC DNA]</scope>
    <source>
        <strain evidence="3">KCTC 42964</strain>
    </source>
</reference>
<dbReference type="EMBL" id="JBHRTR010000013">
    <property type="protein sequence ID" value="MFC3226427.1"/>
    <property type="molecule type" value="Genomic_DNA"/>
</dbReference>
<dbReference type="RefSeq" id="WP_379898411.1">
    <property type="nucleotide sequence ID" value="NZ_JBHRTR010000013.1"/>
</dbReference>
<gene>
    <name evidence="2" type="ORF">ACFOGJ_04255</name>
</gene>
<evidence type="ECO:0000313" key="2">
    <source>
        <dbReference type="EMBL" id="MFC3226427.1"/>
    </source>
</evidence>
<proteinExistence type="predicted"/>
<name>A0ABV7KWM5_9PROT</name>
<dbReference type="Proteomes" id="UP001595528">
    <property type="component" value="Unassembled WGS sequence"/>
</dbReference>
<feature type="compositionally biased region" description="Gly residues" evidence="1">
    <location>
        <begin position="1"/>
        <end position="10"/>
    </location>
</feature>
<accession>A0ABV7KWM5</accession>
<organism evidence="2 3">
    <name type="scientific">Marinibaculum pumilum</name>
    <dbReference type="NCBI Taxonomy" id="1766165"/>
    <lineage>
        <taxon>Bacteria</taxon>
        <taxon>Pseudomonadati</taxon>
        <taxon>Pseudomonadota</taxon>
        <taxon>Alphaproteobacteria</taxon>
        <taxon>Rhodospirillales</taxon>
        <taxon>Rhodospirillaceae</taxon>
        <taxon>Marinibaculum</taxon>
    </lineage>
</organism>